<dbReference type="PROSITE" id="PS51464">
    <property type="entry name" value="SIS"/>
    <property type="match status" value="1"/>
</dbReference>
<dbReference type="CDD" id="cd05006">
    <property type="entry name" value="SIS_GmhA"/>
    <property type="match status" value="1"/>
</dbReference>
<dbReference type="InterPro" id="IPR046348">
    <property type="entry name" value="SIS_dom_sf"/>
</dbReference>
<comment type="caution">
    <text evidence="2">The sequence shown here is derived from an EMBL/GenBank/DDBJ whole genome shotgun (WGS) entry which is preliminary data.</text>
</comment>
<protein>
    <submittedName>
        <fullName evidence="2">Phosphoheptose isomerase</fullName>
    </submittedName>
</protein>
<gene>
    <name evidence="2" type="primary">gmhA_3</name>
    <name evidence="2" type="ORF">KDAU_57510</name>
</gene>
<accession>A0A401ZNJ2</accession>
<dbReference type="EMBL" id="BIFQ01000002">
    <property type="protein sequence ID" value="GCE08422.1"/>
    <property type="molecule type" value="Genomic_DNA"/>
</dbReference>
<name>A0A401ZNJ2_9CHLR</name>
<dbReference type="RefSeq" id="WP_126600965.1">
    <property type="nucleotide sequence ID" value="NZ_BIFQ01000002.1"/>
</dbReference>
<dbReference type="Pfam" id="PF13580">
    <property type="entry name" value="SIS_2"/>
    <property type="match status" value="1"/>
</dbReference>
<dbReference type="PANTHER" id="PTHR30390:SF6">
    <property type="entry name" value="DNAA INITIATOR-ASSOCIATING PROTEIN DIAA"/>
    <property type="match status" value="1"/>
</dbReference>
<evidence type="ECO:0000313" key="2">
    <source>
        <dbReference type="EMBL" id="GCE08422.1"/>
    </source>
</evidence>
<dbReference type="InterPro" id="IPR050099">
    <property type="entry name" value="SIS_GmhA/DiaA_subfam"/>
</dbReference>
<organism evidence="2 3">
    <name type="scientific">Dictyobacter aurantiacus</name>
    <dbReference type="NCBI Taxonomy" id="1936993"/>
    <lineage>
        <taxon>Bacteria</taxon>
        <taxon>Bacillati</taxon>
        <taxon>Chloroflexota</taxon>
        <taxon>Ktedonobacteria</taxon>
        <taxon>Ktedonobacterales</taxon>
        <taxon>Dictyobacteraceae</taxon>
        <taxon>Dictyobacter</taxon>
    </lineage>
</organism>
<feature type="domain" description="SIS" evidence="1">
    <location>
        <begin position="38"/>
        <end position="214"/>
    </location>
</feature>
<dbReference type="GO" id="GO:1901135">
    <property type="term" value="P:carbohydrate derivative metabolic process"/>
    <property type="evidence" value="ECO:0007669"/>
    <property type="project" value="InterPro"/>
</dbReference>
<keyword evidence="3" id="KW-1185">Reference proteome</keyword>
<dbReference type="GO" id="GO:0016853">
    <property type="term" value="F:isomerase activity"/>
    <property type="evidence" value="ECO:0007669"/>
    <property type="project" value="UniProtKB-KW"/>
</dbReference>
<sequence length="216" mass="23518">MTVNLMAILDARVSQSTTVPETFFTVEAEHIAEACWSMARRFHLSGRLLAFGNGSWATDAQHVAVEFVHPVIVGKRALPALALTNDSATLSGMHATTEHPEGAFARLIGVLARPQDIAMGFSVDGNCANVNSALYKAHEMGLLTIGLCGNDGGHMARHVIIPGEECMPLKARDAFLDYCFVVPSADPLAIQETHETLYHVLWELVHVFFEHEGVLQ</sequence>
<evidence type="ECO:0000259" key="1">
    <source>
        <dbReference type="PROSITE" id="PS51464"/>
    </source>
</evidence>
<proteinExistence type="predicted"/>
<dbReference type="AlphaFoldDB" id="A0A401ZNJ2"/>
<dbReference type="PANTHER" id="PTHR30390">
    <property type="entry name" value="SEDOHEPTULOSE 7-PHOSPHATE ISOMERASE / DNAA INITIATOR-ASSOCIATING FACTOR FOR REPLICATION INITIATION"/>
    <property type="match status" value="1"/>
</dbReference>
<dbReference type="Proteomes" id="UP000287224">
    <property type="component" value="Unassembled WGS sequence"/>
</dbReference>
<dbReference type="SUPFAM" id="SSF53697">
    <property type="entry name" value="SIS domain"/>
    <property type="match status" value="1"/>
</dbReference>
<dbReference type="Gene3D" id="3.40.50.10490">
    <property type="entry name" value="Glucose-6-phosphate isomerase like protein, domain 1"/>
    <property type="match status" value="1"/>
</dbReference>
<dbReference type="InterPro" id="IPR001347">
    <property type="entry name" value="SIS_dom"/>
</dbReference>
<keyword evidence="2" id="KW-0413">Isomerase</keyword>
<dbReference type="OrthoDB" id="9781311at2"/>
<dbReference type="InterPro" id="IPR035461">
    <property type="entry name" value="GmhA/DiaA"/>
</dbReference>
<evidence type="ECO:0000313" key="3">
    <source>
        <dbReference type="Proteomes" id="UP000287224"/>
    </source>
</evidence>
<dbReference type="GO" id="GO:0097367">
    <property type="term" value="F:carbohydrate derivative binding"/>
    <property type="evidence" value="ECO:0007669"/>
    <property type="project" value="InterPro"/>
</dbReference>
<reference evidence="3" key="1">
    <citation type="submission" date="2018-12" db="EMBL/GenBank/DDBJ databases">
        <title>Tengunoibacter tsumagoiensis gen. nov., sp. nov., Dictyobacter kobayashii sp. nov., D. alpinus sp. nov., and D. joshuensis sp. nov. and description of Dictyobacteraceae fam. nov. within the order Ktedonobacterales isolated from Tengu-no-mugimeshi.</title>
        <authorList>
            <person name="Wang C.M."/>
            <person name="Zheng Y."/>
            <person name="Sakai Y."/>
            <person name="Toyoda A."/>
            <person name="Minakuchi Y."/>
            <person name="Abe K."/>
            <person name="Yokota A."/>
            <person name="Yabe S."/>
        </authorList>
    </citation>
    <scope>NUCLEOTIDE SEQUENCE [LARGE SCALE GENOMIC DNA]</scope>
    <source>
        <strain evidence="3">S-27</strain>
    </source>
</reference>